<dbReference type="SUPFAM" id="SSF46689">
    <property type="entry name" value="Homeodomain-like"/>
    <property type="match status" value="1"/>
</dbReference>
<dbReference type="GO" id="GO:0000976">
    <property type="term" value="F:transcription cis-regulatory region binding"/>
    <property type="evidence" value="ECO:0007669"/>
    <property type="project" value="TreeGrafter"/>
</dbReference>
<dbReference type="PANTHER" id="PTHR47894">
    <property type="entry name" value="HTH-TYPE TRANSCRIPTIONAL REGULATOR GADX"/>
    <property type="match status" value="1"/>
</dbReference>
<evidence type="ECO:0000313" key="6">
    <source>
        <dbReference type="Proteomes" id="UP000198607"/>
    </source>
</evidence>
<keyword evidence="2 5" id="KW-0238">DNA-binding</keyword>
<dbReference type="PANTHER" id="PTHR47894:SF1">
    <property type="entry name" value="HTH-TYPE TRANSCRIPTIONAL REGULATOR VQSM"/>
    <property type="match status" value="1"/>
</dbReference>
<protein>
    <submittedName>
        <fullName evidence="5">AraC-type DNA-binding protein</fullName>
    </submittedName>
</protein>
<sequence length="338" mass="37839">MQQPASTLATLWQIILRLIEKQGLDAEQFSRELGISAEVLRDPTARLPSRLTDRAFAKAEAVLADPAFALRAAECWHPSNLGIIGFAWLSSRTLHTGLKRMERFSRILGSRFSYRCAMEDRGLRFVYNHGRGDWDVGHAMTDFSLSILVDMCRTNIGHRLEPLEVTLRRPEPADTSPWRDYFGCKVRFGADEDSFLLDGETANAPLPTVNVPLANTFDAILTEQLATVFNDDIVSRCKAFLLRELTSGEPSAAALALALCMSQRSLQRRLAALGLTFQGILDETRHELARRYLDDSSKSVTEITFLLGFSEQSAFTRAFRRWSGMSPTGYRGNSAFAH</sequence>
<dbReference type="Pfam" id="PF12625">
    <property type="entry name" value="Arabinose_bd"/>
    <property type="match status" value="1"/>
</dbReference>
<keyword evidence="6" id="KW-1185">Reference proteome</keyword>
<proteinExistence type="predicted"/>
<accession>A0A1G7XXQ2</accession>
<dbReference type="GO" id="GO:0003700">
    <property type="term" value="F:DNA-binding transcription factor activity"/>
    <property type="evidence" value="ECO:0007669"/>
    <property type="project" value="InterPro"/>
</dbReference>
<evidence type="ECO:0000256" key="3">
    <source>
        <dbReference type="ARBA" id="ARBA00023163"/>
    </source>
</evidence>
<dbReference type="Proteomes" id="UP000198607">
    <property type="component" value="Unassembled WGS sequence"/>
</dbReference>
<evidence type="ECO:0000256" key="2">
    <source>
        <dbReference type="ARBA" id="ARBA00023125"/>
    </source>
</evidence>
<keyword evidence="1" id="KW-0805">Transcription regulation</keyword>
<dbReference type="Gene3D" id="1.10.10.60">
    <property type="entry name" value="Homeodomain-like"/>
    <property type="match status" value="1"/>
</dbReference>
<organism evidence="5 6">
    <name type="scientific">Propionivibrio dicarboxylicus</name>
    <dbReference type="NCBI Taxonomy" id="83767"/>
    <lineage>
        <taxon>Bacteria</taxon>
        <taxon>Pseudomonadati</taxon>
        <taxon>Pseudomonadota</taxon>
        <taxon>Betaproteobacteria</taxon>
        <taxon>Rhodocyclales</taxon>
        <taxon>Rhodocyclaceae</taxon>
        <taxon>Propionivibrio</taxon>
    </lineage>
</organism>
<dbReference type="PRINTS" id="PR00032">
    <property type="entry name" value="HTHARAC"/>
</dbReference>
<dbReference type="InterPro" id="IPR009057">
    <property type="entry name" value="Homeodomain-like_sf"/>
</dbReference>
<dbReference type="STRING" id="83767.SAMN05660652_00830"/>
<dbReference type="RefSeq" id="WP_176785743.1">
    <property type="nucleotide sequence ID" value="NZ_FNCY01000002.1"/>
</dbReference>
<evidence type="ECO:0000313" key="5">
    <source>
        <dbReference type="EMBL" id="SDG88863.1"/>
    </source>
</evidence>
<dbReference type="InterPro" id="IPR032687">
    <property type="entry name" value="AraC-type_N"/>
</dbReference>
<dbReference type="PROSITE" id="PS01124">
    <property type="entry name" value="HTH_ARAC_FAMILY_2"/>
    <property type="match status" value="1"/>
</dbReference>
<dbReference type="SMART" id="SM00342">
    <property type="entry name" value="HTH_ARAC"/>
    <property type="match status" value="1"/>
</dbReference>
<evidence type="ECO:0000259" key="4">
    <source>
        <dbReference type="PROSITE" id="PS01124"/>
    </source>
</evidence>
<dbReference type="AlphaFoldDB" id="A0A1G7XXQ2"/>
<evidence type="ECO:0000256" key="1">
    <source>
        <dbReference type="ARBA" id="ARBA00023015"/>
    </source>
</evidence>
<dbReference type="GO" id="GO:0005829">
    <property type="term" value="C:cytosol"/>
    <property type="evidence" value="ECO:0007669"/>
    <property type="project" value="TreeGrafter"/>
</dbReference>
<feature type="domain" description="HTH araC/xylS-type" evidence="4">
    <location>
        <begin position="235"/>
        <end position="333"/>
    </location>
</feature>
<dbReference type="InterPro" id="IPR018060">
    <property type="entry name" value="HTH_AraC"/>
</dbReference>
<dbReference type="Pfam" id="PF12833">
    <property type="entry name" value="HTH_18"/>
    <property type="match status" value="1"/>
</dbReference>
<name>A0A1G7XXQ2_9RHOO</name>
<dbReference type="InterPro" id="IPR020449">
    <property type="entry name" value="Tscrpt_reg_AraC-type_HTH"/>
</dbReference>
<gene>
    <name evidence="5" type="ORF">SAMN05660652_00830</name>
</gene>
<dbReference type="EMBL" id="FNCY01000002">
    <property type="protein sequence ID" value="SDG88863.1"/>
    <property type="molecule type" value="Genomic_DNA"/>
</dbReference>
<reference evidence="5 6" key="1">
    <citation type="submission" date="2016-10" db="EMBL/GenBank/DDBJ databases">
        <authorList>
            <person name="de Groot N.N."/>
        </authorList>
    </citation>
    <scope>NUCLEOTIDE SEQUENCE [LARGE SCALE GENOMIC DNA]</scope>
    <source>
        <strain evidence="5 6">DSM 5885</strain>
    </source>
</reference>
<keyword evidence="3" id="KW-0804">Transcription</keyword>